<evidence type="ECO:0000313" key="2">
    <source>
        <dbReference type="EMBL" id="KAH0440142.1"/>
    </source>
</evidence>
<evidence type="ECO:0000313" key="9">
    <source>
        <dbReference type="EMBL" id="KAH0447872.1"/>
    </source>
</evidence>
<gene>
    <name evidence="9" type="ORF">IEQ34_023306</name>
    <name evidence="8" type="ORF">IEQ34_023817</name>
    <name evidence="7" type="ORF">IEQ34_024610</name>
    <name evidence="6" type="ORF">IEQ34_025332</name>
    <name evidence="5" type="ORF">IEQ34_025383</name>
    <name evidence="3" type="ORF">IEQ34_025487</name>
    <name evidence="4" type="ORF">IEQ34_025491</name>
    <name evidence="2" type="ORF">IEQ34_025689</name>
    <name evidence="1" type="ORF">IEQ34_025963</name>
</gene>
<dbReference type="EMBL" id="JAGFBR010000185">
    <property type="protein sequence ID" value="KAH0446563.1"/>
    <property type="molecule type" value="Genomic_DNA"/>
</dbReference>
<dbReference type="EMBL" id="JAGFBR010000355">
    <property type="protein sequence ID" value="KAH0445566.1"/>
    <property type="molecule type" value="Genomic_DNA"/>
</dbReference>
<keyword evidence="10" id="KW-1185">Reference proteome</keyword>
<evidence type="ECO:0000313" key="4">
    <source>
        <dbReference type="EMBL" id="KAH0445427.1"/>
    </source>
</evidence>
<dbReference type="EMBL" id="JAGFBR010000642">
    <property type="protein sequence ID" value="KAH0440142.1"/>
    <property type="molecule type" value="Genomic_DNA"/>
</dbReference>
<sequence>MVDDLARLSCVSVGALLAVLTASFGVTGSSLPHKKKRAISWPFAIRTARLLTAWLRYRSVVVVGLSRSLPTIPECLCSF</sequence>
<dbReference type="EMBL" id="JAGFBR010000096">
    <property type="protein sequence ID" value="KAH0447360.1"/>
    <property type="molecule type" value="Genomic_DNA"/>
</dbReference>
<dbReference type="EMBL" id="JAGFBR010000049">
    <property type="protein sequence ID" value="KAH0447872.1"/>
    <property type="molecule type" value="Genomic_DNA"/>
</dbReference>
<reference evidence="8 10" key="1">
    <citation type="journal article" date="2021" name="Hortic Res">
        <title>Chromosome-scale assembly of the Dendrobium chrysotoxum genome enhances the understanding of orchid evolution.</title>
        <authorList>
            <person name="Zhang Y."/>
            <person name="Zhang G.Q."/>
            <person name="Zhang D."/>
            <person name="Liu X.D."/>
            <person name="Xu X.Y."/>
            <person name="Sun W.H."/>
            <person name="Yu X."/>
            <person name="Zhu X."/>
            <person name="Wang Z.W."/>
            <person name="Zhao X."/>
            <person name="Zhong W.Y."/>
            <person name="Chen H."/>
            <person name="Yin W.L."/>
            <person name="Huang T."/>
            <person name="Niu S.C."/>
            <person name="Liu Z.J."/>
        </authorList>
    </citation>
    <scope>NUCLEOTIDE SEQUENCE [LARGE SCALE GENOMIC DNA]</scope>
    <source>
        <strain evidence="8">Lindl</strain>
    </source>
</reference>
<evidence type="ECO:0000313" key="10">
    <source>
        <dbReference type="Proteomes" id="UP000775213"/>
    </source>
</evidence>
<evidence type="ECO:0000313" key="3">
    <source>
        <dbReference type="EMBL" id="KAH0445423.1"/>
    </source>
</evidence>
<evidence type="ECO:0000313" key="5">
    <source>
        <dbReference type="EMBL" id="KAH0445539.1"/>
    </source>
</evidence>
<dbReference type="EMBL" id="JAGFBR010000661">
    <property type="protein sequence ID" value="KAH0439080.1"/>
    <property type="molecule type" value="Genomic_DNA"/>
</dbReference>
<dbReference type="EMBL" id="JAGFBR010000368">
    <property type="protein sequence ID" value="KAH0445427.1"/>
    <property type="molecule type" value="Genomic_DNA"/>
</dbReference>
<organism evidence="8 10">
    <name type="scientific">Dendrobium chrysotoxum</name>
    <name type="common">Orchid</name>
    <dbReference type="NCBI Taxonomy" id="161865"/>
    <lineage>
        <taxon>Eukaryota</taxon>
        <taxon>Viridiplantae</taxon>
        <taxon>Streptophyta</taxon>
        <taxon>Embryophyta</taxon>
        <taxon>Tracheophyta</taxon>
        <taxon>Spermatophyta</taxon>
        <taxon>Magnoliopsida</taxon>
        <taxon>Liliopsida</taxon>
        <taxon>Asparagales</taxon>
        <taxon>Orchidaceae</taxon>
        <taxon>Epidendroideae</taxon>
        <taxon>Malaxideae</taxon>
        <taxon>Dendrobiinae</taxon>
        <taxon>Dendrobium</taxon>
    </lineage>
</organism>
<dbReference type="EMBL" id="JAGFBR010000368">
    <property type="protein sequence ID" value="KAH0445423.1"/>
    <property type="molecule type" value="Genomic_DNA"/>
</dbReference>
<evidence type="ECO:0000313" key="7">
    <source>
        <dbReference type="EMBL" id="KAH0446563.1"/>
    </source>
</evidence>
<evidence type="ECO:0008006" key="11">
    <source>
        <dbReference type="Google" id="ProtNLM"/>
    </source>
</evidence>
<proteinExistence type="predicted"/>
<dbReference type="Proteomes" id="UP000775213">
    <property type="component" value="Unassembled WGS sequence"/>
</dbReference>
<accession>A0AAV7FJM7</accession>
<evidence type="ECO:0000313" key="6">
    <source>
        <dbReference type="EMBL" id="KAH0445566.1"/>
    </source>
</evidence>
<dbReference type="AlphaFoldDB" id="A0AAV7FJM7"/>
<evidence type="ECO:0000313" key="8">
    <source>
        <dbReference type="EMBL" id="KAH0447360.1"/>
    </source>
</evidence>
<dbReference type="EMBL" id="JAGFBR010000356">
    <property type="protein sequence ID" value="KAH0445539.1"/>
    <property type="molecule type" value="Genomic_DNA"/>
</dbReference>
<protein>
    <recommendedName>
        <fullName evidence="11">Secreted protein</fullName>
    </recommendedName>
</protein>
<evidence type="ECO:0000313" key="1">
    <source>
        <dbReference type="EMBL" id="KAH0439080.1"/>
    </source>
</evidence>
<name>A0AAV7FJM7_DENCH</name>
<reference evidence="8" key="2">
    <citation type="submission" date="2021-03" db="EMBL/GenBank/DDBJ databases">
        <authorList>
            <person name="Zhang Y."/>
            <person name="Zhang G.-Q."/>
            <person name="Huang T."/>
            <person name="Niu S.-C."/>
            <person name="Liu Z.-J."/>
        </authorList>
    </citation>
    <scope>NUCLEOTIDE SEQUENCE</scope>
    <source>
        <strain evidence="8">Lindl</strain>
        <tissue evidence="8">Fresh leaves</tissue>
    </source>
</reference>
<comment type="caution">
    <text evidence="8">The sequence shown here is derived from an EMBL/GenBank/DDBJ whole genome shotgun (WGS) entry which is preliminary data.</text>
</comment>